<gene>
    <name evidence="5" type="ORF">CcCBS67573_g05850</name>
</gene>
<evidence type="ECO:0000313" key="6">
    <source>
        <dbReference type="Proteomes" id="UP000320333"/>
    </source>
</evidence>
<evidence type="ECO:0000256" key="1">
    <source>
        <dbReference type="ARBA" id="ARBA00022741"/>
    </source>
</evidence>
<dbReference type="PANTHER" id="PTHR24346:SF72">
    <property type="entry name" value="CAMK PROTEIN KINASE"/>
    <property type="match status" value="1"/>
</dbReference>
<keyword evidence="1 3" id="KW-0547">Nucleotide-binding</keyword>
<dbReference type="InterPro" id="IPR017441">
    <property type="entry name" value="Protein_kinase_ATP_BS"/>
</dbReference>
<dbReference type="GO" id="GO:0005524">
    <property type="term" value="F:ATP binding"/>
    <property type="evidence" value="ECO:0007669"/>
    <property type="project" value="UniProtKB-UniRule"/>
</dbReference>
<dbReference type="Proteomes" id="UP000320333">
    <property type="component" value="Unassembled WGS sequence"/>
</dbReference>
<dbReference type="EMBL" id="QEAP01000225">
    <property type="protein sequence ID" value="TPX72480.1"/>
    <property type="molecule type" value="Genomic_DNA"/>
</dbReference>
<comment type="caution">
    <text evidence="5">The sequence shown here is derived from an EMBL/GenBank/DDBJ whole genome shotgun (WGS) entry which is preliminary data.</text>
</comment>
<dbReference type="Pfam" id="PF00069">
    <property type="entry name" value="Pkinase"/>
    <property type="match status" value="1"/>
</dbReference>
<dbReference type="PROSITE" id="PS50011">
    <property type="entry name" value="PROTEIN_KINASE_DOM"/>
    <property type="match status" value="1"/>
</dbReference>
<dbReference type="PROSITE" id="PS00107">
    <property type="entry name" value="PROTEIN_KINASE_ATP"/>
    <property type="match status" value="1"/>
</dbReference>
<dbReference type="PROSITE" id="PS00108">
    <property type="entry name" value="PROTEIN_KINASE_ST"/>
    <property type="match status" value="1"/>
</dbReference>
<dbReference type="Gene3D" id="3.30.200.20">
    <property type="entry name" value="Phosphorylase Kinase, domain 1"/>
    <property type="match status" value="1"/>
</dbReference>
<dbReference type="InterPro" id="IPR000719">
    <property type="entry name" value="Prot_kinase_dom"/>
</dbReference>
<protein>
    <recommendedName>
        <fullName evidence="4">Protein kinase domain-containing protein</fullName>
    </recommendedName>
</protein>
<accession>A0A507FA66</accession>
<keyword evidence="6" id="KW-1185">Reference proteome</keyword>
<dbReference type="STRING" id="246404.A0A507FA66"/>
<dbReference type="PANTHER" id="PTHR24346">
    <property type="entry name" value="MAP/MICROTUBULE AFFINITY-REGULATING KINASE"/>
    <property type="match status" value="1"/>
</dbReference>
<dbReference type="GO" id="GO:0035556">
    <property type="term" value="P:intracellular signal transduction"/>
    <property type="evidence" value="ECO:0007669"/>
    <property type="project" value="TreeGrafter"/>
</dbReference>
<dbReference type="SMART" id="SM00220">
    <property type="entry name" value="S_TKc"/>
    <property type="match status" value="1"/>
</dbReference>
<proteinExistence type="predicted"/>
<dbReference type="GO" id="GO:0005634">
    <property type="term" value="C:nucleus"/>
    <property type="evidence" value="ECO:0007669"/>
    <property type="project" value="TreeGrafter"/>
</dbReference>
<dbReference type="InterPro" id="IPR008271">
    <property type="entry name" value="Ser/Thr_kinase_AS"/>
</dbReference>
<dbReference type="GO" id="GO:0005829">
    <property type="term" value="C:cytosol"/>
    <property type="evidence" value="ECO:0007669"/>
    <property type="project" value="TreeGrafter"/>
</dbReference>
<keyword evidence="2 3" id="KW-0067">ATP-binding</keyword>
<organism evidence="5 6">
    <name type="scientific">Chytriomyces confervae</name>
    <dbReference type="NCBI Taxonomy" id="246404"/>
    <lineage>
        <taxon>Eukaryota</taxon>
        <taxon>Fungi</taxon>
        <taxon>Fungi incertae sedis</taxon>
        <taxon>Chytridiomycota</taxon>
        <taxon>Chytridiomycota incertae sedis</taxon>
        <taxon>Chytridiomycetes</taxon>
        <taxon>Chytridiales</taxon>
        <taxon>Chytriomycetaceae</taxon>
        <taxon>Chytriomyces</taxon>
    </lineage>
</organism>
<feature type="binding site" evidence="3">
    <location>
        <position position="462"/>
    </location>
    <ligand>
        <name>ATP</name>
        <dbReference type="ChEBI" id="CHEBI:30616"/>
    </ligand>
</feature>
<evidence type="ECO:0000313" key="5">
    <source>
        <dbReference type="EMBL" id="TPX72480.1"/>
    </source>
</evidence>
<dbReference type="Gene3D" id="1.10.510.10">
    <property type="entry name" value="Transferase(Phosphotransferase) domain 1"/>
    <property type="match status" value="1"/>
</dbReference>
<evidence type="ECO:0000256" key="3">
    <source>
        <dbReference type="PROSITE-ProRule" id="PRU10141"/>
    </source>
</evidence>
<sequence>MAESRPKFTANWFKQQVAEVAIPMEKVTTRKDDIAGFLNDSKALLPNVTEWFKLGRLLGEGAFGFVMTSTHLIDSQKKGHFGRILPMCFQIYQQTQSGNKRGWSGSSLLMLTKSPGRRGSLTYIDHVLEPTKYMLLIMKLHGTNCSSITMMNMPQNNSSDFDYKDYKPPSAILAKKEKSSFLMNEKLNQMKEAVQADAELVQQLKQLIPSSICKQEVISHTVTINGVDSSTTLSCVEIKDDIFQLSQKGMDVVNVICSISVISALFTAFTNMSMETFPSEGSLRQEMKDTPAGSGIMNKFYTWGASVSAFFTALVKKPWSSNNTGVTTLPADISAGRETVEDADPQEPQPDLEKFKAISSSETALIGSVPSWVASLAVKPTEQDSRPQNPVAKFFERDVPDKVHIPQYLPNQVAPTEMAPTSFPLSHNFSREYKLGEMLGKGAFGLVMMATWLSDSQQVAVKFIDTDKISQWLPDAKNPTGDLVPSEIAILQHLQHPNIFDYVNCMVEEGNHSLLDHHLPKHIARNIFAQISLAVKYLQDNGLVHGDIKDKNIVVDSSFRVKLIDFGSAAPYPKNQHEPFTPFLGTALYASPEIFKGEECYRPEAETWALGVLLYTMVFGESPFHNEAEIMEGTLQMPKGFHLESDRLYNNRCLDLLRRMLEYSPESRITIEENMTNYTAIEIKIQAILAKKQKAILLTNEKLNQMKQSIQTEAALVRQLKQLITKQPATA</sequence>
<name>A0A507FA66_9FUNG</name>
<dbReference type="SUPFAM" id="SSF56112">
    <property type="entry name" value="Protein kinase-like (PK-like)"/>
    <property type="match status" value="1"/>
</dbReference>
<dbReference type="AlphaFoldDB" id="A0A507FA66"/>
<dbReference type="OrthoDB" id="4062651at2759"/>
<dbReference type="InterPro" id="IPR011009">
    <property type="entry name" value="Kinase-like_dom_sf"/>
</dbReference>
<dbReference type="GO" id="GO:0004674">
    <property type="term" value="F:protein serine/threonine kinase activity"/>
    <property type="evidence" value="ECO:0007669"/>
    <property type="project" value="TreeGrafter"/>
</dbReference>
<evidence type="ECO:0000259" key="4">
    <source>
        <dbReference type="PROSITE" id="PS50011"/>
    </source>
</evidence>
<feature type="domain" description="Protein kinase" evidence="4">
    <location>
        <begin position="433"/>
        <end position="681"/>
    </location>
</feature>
<evidence type="ECO:0000256" key="2">
    <source>
        <dbReference type="ARBA" id="ARBA00022840"/>
    </source>
</evidence>
<reference evidence="5 6" key="1">
    <citation type="journal article" date="2019" name="Sci. Rep.">
        <title>Comparative genomics of chytrid fungi reveal insights into the obligate biotrophic and pathogenic lifestyle of Synchytrium endobioticum.</title>
        <authorList>
            <person name="van de Vossenberg B.T.L.H."/>
            <person name="Warris S."/>
            <person name="Nguyen H.D.T."/>
            <person name="van Gent-Pelzer M.P.E."/>
            <person name="Joly D.L."/>
            <person name="van de Geest H.C."/>
            <person name="Bonants P.J.M."/>
            <person name="Smith D.S."/>
            <person name="Levesque C.A."/>
            <person name="van der Lee T.A.J."/>
        </authorList>
    </citation>
    <scope>NUCLEOTIDE SEQUENCE [LARGE SCALE GENOMIC DNA]</scope>
    <source>
        <strain evidence="5 6">CBS 675.73</strain>
    </source>
</reference>
<dbReference type="GO" id="GO:0045719">
    <property type="term" value="P:negative regulation of glycogen biosynthetic process"/>
    <property type="evidence" value="ECO:0007669"/>
    <property type="project" value="TreeGrafter"/>
</dbReference>